<dbReference type="InterPro" id="IPR017451">
    <property type="entry name" value="F-box-assoc_interact_dom"/>
</dbReference>
<gene>
    <name evidence="2" type="ORF">BUALT_Bualt15G0098900</name>
</gene>
<dbReference type="AlphaFoldDB" id="A0AAV6WFG7"/>
<comment type="caution">
    <text evidence="2">The sequence shown here is derived from an EMBL/GenBank/DDBJ whole genome shotgun (WGS) entry which is preliminary data.</text>
</comment>
<accession>A0AAV6WFG7</accession>
<keyword evidence="3" id="KW-1185">Reference proteome</keyword>
<dbReference type="PROSITE" id="PS50181">
    <property type="entry name" value="FBOX"/>
    <property type="match status" value="1"/>
</dbReference>
<dbReference type="Pfam" id="PF08268">
    <property type="entry name" value="FBA_3"/>
    <property type="match status" value="1"/>
</dbReference>
<dbReference type="PANTHER" id="PTHR31672:SF13">
    <property type="entry name" value="F-BOX PROTEIN CPR30-LIKE"/>
    <property type="match status" value="1"/>
</dbReference>
<dbReference type="NCBIfam" id="TIGR01640">
    <property type="entry name" value="F_box_assoc_1"/>
    <property type="match status" value="2"/>
</dbReference>
<dbReference type="Gene3D" id="1.20.1280.50">
    <property type="match status" value="1"/>
</dbReference>
<dbReference type="InterPro" id="IPR050796">
    <property type="entry name" value="SCF_F-box_component"/>
</dbReference>
<evidence type="ECO:0000259" key="1">
    <source>
        <dbReference type="PROSITE" id="PS50181"/>
    </source>
</evidence>
<dbReference type="SUPFAM" id="SSF81383">
    <property type="entry name" value="F-box domain"/>
    <property type="match status" value="1"/>
</dbReference>
<dbReference type="InterPro" id="IPR013187">
    <property type="entry name" value="F-box-assoc_dom_typ3"/>
</dbReference>
<reference evidence="2" key="1">
    <citation type="submission" date="2019-10" db="EMBL/GenBank/DDBJ databases">
        <authorList>
            <person name="Zhang R."/>
            <person name="Pan Y."/>
            <person name="Wang J."/>
            <person name="Ma R."/>
            <person name="Yu S."/>
        </authorList>
    </citation>
    <scope>NUCLEOTIDE SEQUENCE</scope>
    <source>
        <strain evidence="2">LA-IB0</strain>
        <tissue evidence="2">Leaf</tissue>
    </source>
</reference>
<sequence>MHGLKRRIEHFSEVRGKNLIDELHCTTTETSTSRLKFPLLELPVHIICDILSRLPLKDIFHCRCVCKLFLNLLKDPYFAKVHLARAPISTTNLILQENVGKWGALHFFTFDLGDSTFSSCSSDDQNIKNKNQCYFRHGLHLLSKSDAEFCFPTQRLTLVGSCNGLLCLYFDSPSKPFFGICNPILCESIKLPRIITSSPPPVYTYANHSSFGYCPRTKQYKVISFMYLTSSIDSKRVVAEVHTVGSDSWRRIESAPFPKIASFDPFFNGSLHWITNSSKPSELISSFDLEKEKFIRVPPPPHFNAEYVNKVSWINTGVLRDCLCLCYIYEDSEFEVWVMREYGVKDSWRKEFSIDMKFYYDERCDNIYLVKLLLVILGRSAPFPKIASFDPFFNGSLHWITNSSKPSELISSFDLEKEKFIRVPPPPHFNAEYVNKVSWINTGVLRDCLCLCYIYEDSEFEVWVMREYGVKDSWRKEFSIDMKFYCKLRVEDFHRPIKFLSNGDLWFISSCDSLVCFSPRKRTFRELRSMGPWTTEVTAHDLSFVSLKDVMGVKSRKVKNFRLERPRYIFGV</sequence>
<dbReference type="Proteomes" id="UP000826271">
    <property type="component" value="Unassembled WGS sequence"/>
</dbReference>
<proteinExistence type="predicted"/>
<dbReference type="InterPro" id="IPR036047">
    <property type="entry name" value="F-box-like_dom_sf"/>
</dbReference>
<protein>
    <recommendedName>
        <fullName evidence="1">F-box domain-containing protein</fullName>
    </recommendedName>
</protein>
<organism evidence="2 3">
    <name type="scientific">Buddleja alternifolia</name>
    <dbReference type="NCBI Taxonomy" id="168488"/>
    <lineage>
        <taxon>Eukaryota</taxon>
        <taxon>Viridiplantae</taxon>
        <taxon>Streptophyta</taxon>
        <taxon>Embryophyta</taxon>
        <taxon>Tracheophyta</taxon>
        <taxon>Spermatophyta</taxon>
        <taxon>Magnoliopsida</taxon>
        <taxon>eudicotyledons</taxon>
        <taxon>Gunneridae</taxon>
        <taxon>Pentapetalae</taxon>
        <taxon>asterids</taxon>
        <taxon>lamiids</taxon>
        <taxon>Lamiales</taxon>
        <taxon>Scrophulariaceae</taxon>
        <taxon>Buddlejeae</taxon>
        <taxon>Buddleja</taxon>
    </lineage>
</organism>
<dbReference type="EMBL" id="WHWC01000015">
    <property type="protein sequence ID" value="KAG8368943.1"/>
    <property type="molecule type" value="Genomic_DNA"/>
</dbReference>
<feature type="domain" description="F-box" evidence="1">
    <location>
        <begin position="36"/>
        <end position="81"/>
    </location>
</feature>
<dbReference type="Pfam" id="PF00646">
    <property type="entry name" value="F-box"/>
    <property type="match status" value="1"/>
</dbReference>
<dbReference type="PANTHER" id="PTHR31672">
    <property type="entry name" value="BNACNNG10540D PROTEIN"/>
    <property type="match status" value="1"/>
</dbReference>
<evidence type="ECO:0000313" key="2">
    <source>
        <dbReference type="EMBL" id="KAG8368943.1"/>
    </source>
</evidence>
<dbReference type="SMART" id="SM00256">
    <property type="entry name" value="FBOX"/>
    <property type="match status" value="1"/>
</dbReference>
<dbReference type="InterPro" id="IPR001810">
    <property type="entry name" value="F-box_dom"/>
</dbReference>
<evidence type="ECO:0000313" key="3">
    <source>
        <dbReference type="Proteomes" id="UP000826271"/>
    </source>
</evidence>
<name>A0AAV6WFG7_9LAMI</name>